<evidence type="ECO:0000313" key="2">
    <source>
        <dbReference type="EMBL" id="KAF5851394.1"/>
    </source>
</evidence>
<feature type="chain" id="PRO_5034552498" description="Amine oxidase domain-containing protein" evidence="1">
    <location>
        <begin position="18"/>
        <end position="476"/>
    </location>
</feature>
<proteinExistence type="predicted"/>
<evidence type="ECO:0008006" key="4">
    <source>
        <dbReference type="Google" id="ProtNLM"/>
    </source>
</evidence>
<dbReference type="InterPro" id="IPR036188">
    <property type="entry name" value="FAD/NAD-bd_sf"/>
</dbReference>
<dbReference type="InterPro" id="IPR050464">
    <property type="entry name" value="Zeta_carotene_desat/Oxidored"/>
</dbReference>
<feature type="signal peptide" evidence="1">
    <location>
        <begin position="1"/>
        <end position="17"/>
    </location>
</feature>
<dbReference type="Gene3D" id="3.50.50.60">
    <property type="entry name" value="FAD/NAD(P)-binding domain"/>
    <property type="match status" value="1"/>
</dbReference>
<organism evidence="2 3">
    <name type="scientific">Cochliobolus sativus</name>
    <name type="common">Common root rot and spot blotch fungus</name>
    <name type="synonym">Bipolaris sorokiniana</name>
    <dbReference type="NCBI Taxonomy" id="45130"/>
    <lineage>
        <taxon>Eukaryota</taxon>
        <taxon>Fungi</taxon>
        <taxon>Dikarya</taxon>
        <taxon>Ascomycota</taxon>
        <taxon>Pezizomycotina</taxon>
        <taxon>Dothideomycetes</taxon>
        <taxon>Pleosporomycetidae</taxon>
        <taxon>Pleosporales</taxon>
        <taxon>Pleosporineae</taxon>
        <taxon>Pleosporaceae</taxon>
        <taxon>Bipolaris</taxon>
    </lineage>
</organism>
<keyword evidence="1" id="KW-0732">Signal</keyword>
<dbReference type="PRINTS" id="PR00419">
    <property type="entry name" value="ADXRDTASE"/>
</dbReference>
<comment type="caution">
    <text evidence="2">The sequence shown here is derived from an EMBL/GenBank/DDBJ whole genome shotgun (WGS) entry which is preliminary data.</text>
</comment>
<dbReference type="SUPFAM" id="SSF51905">
    <property type="entry name" value="FAD/NAD(P)-binding domain"/>
    <property type="match status" value="1"/>
</dbReference>
<dbReference type="PANTHER" id="PTHR42923">
    <property type="entry name" value="PROTOPORPHYRINOGEN OXIDASE"/>
    <property type="match status" value="1"/>
</dbReference>
<evidence type="ECO:0000313" key="3">
    <source>
        <dbReference type="Proteomes" id="UP000624244"/>
    </source>
</evidence>
<accession>A0A8H5ZM43</accession>
<dbReference type="Proteomes" id="UP000624244">
    <property type="component" value="Unassembled WGS sequence"/>
</dbReference>
<sequence>MWSLLVSLVALPSLVLSAPTGDSHHHHKKPVCIIGAGPAGLAAAGRLKDKGISAVVFDRQEKVGGKCQSWYDEKGIFHPLGAAFFSNGTYTETVGILNKTDVAIESFSLAGARSQYIYNFTSGDILPYPALTAQFAATVAAEIPRYVVLWNERFRPASALNYREQDGIPHEFTLSGAEWFRQNNFTALPLLLVNAVALYGYGDINIVPALYILKYFTPDILTAFAGIRNVYYMDFHKMFAEYTKKELCETPIYTSADVRCVDRSGPNPILTYTVPKGNFVSWNKQECSSVIFAFPPSLENLERVGVDLTEEEHNTFANVTTHQYYSSAVELELPFGVSYVAASTSPNIPPPNDGEPVAILRLSQQSNVSVAWSWGPYEFQTEAAAKRLLIDSLSTINKDPRNATAKPSPFTEEDVKAFRKWDYFPHFGSEALAAGAYEKYNNLQGCKKTYYASGISGMEIVEWAVRSGYDIVDRYF</sequence>
<evidence type="ECO:0000256" key="1">
    <source>
        <dbReference type="SAM" id="SignalP"/>
    </source>
</evidence>
<dbReference type="GO" id="GO:0016491">
    <property type="term" value="F:oxidoreductase activity"/>
    <property type="evidence" value="ECO:0007669"/>
    <property type="project" value="TreeGrafter"/>
</dbReference>
<dbReference type="Gene3D" id="3.30.70.1990">
    <property type="match status" value="1"/>
</dbReference>
<protein>
    <recommendedName>
        <fullName evidence="4">Amine oxidase domain-containing protein</fullName>
    </recommendedName>
</protein>
<name>A0A8H5ZM43_COCSA</name>
<dbReference type="EMBL" id="WNKQ01000005">
    <property type="protein sequence ID" value="KAF5851394.1"/>
    <property type="molecule type" value="Genomic_DNA"/>
</dbReference>
<reference evidence="2" key="1">
    <citation type="submission" date="2019-11" db="EMBL/GenBank/DDBJ databases">
        <title>Bipolaris sorokiniana Genome sequencing.</title>
        <authorList>
            <person name="Wang H."/>
        </authorList>
    </citation>
    <scope>NUCLEOTIDE SEQUENCE</scope>
</reference>
<gene>
    <name evidence="2" type="ORF">GGP41_004219</name>
</gene>
<dbReference type="AlphaFoldDB" id="A0A8H5ZM43"/>
<dbReference type="Pfam" id="PF13450">
    <property type="entry name" value="NAD_binding_8"/>
    <property type="match status" value="1"/>
</dbReference>
<dbReference type="Gene3D" id="1.10.405.20">
    <property type="match status" value="1"/>
</dbReference>